<evidence type="ECO:0000313" key="2">
    <source>
        <dbReference type="EMBL" id="CEK54194.1"/>
    </source>
</evidence>
<name>A0A0B6YDD6_9EUPU</name>
<organism evidence="2">
    <name type="scientific">Arion vulgaris</name>
    <dbReference type="NCBI Taxonomy" id="1028688"/>
    <lineage>
        <taxon>Eukaryota</taxon>
        <taxon>Metazoa</taxon>
        <taxon>Spiralia</taxon>
        <taxon>Lophotrochozoa</taxon>
        <taxon>Mollusca</taxon>
        <taxon>Gastropoda</taxon>
        <taxon>Heterobranchia</taxon>
        <taxon>Euthyneura</taxon>
        <taxon>Panpulmonata</taxon>
        <taxon>Eupulmonata</taxon>
        <taxon>Stylommatophora</taxon>
        <taxon>Helicina</taxon>
        <taxon>Arionoidea</taxon>
        <taxon>Arionidae</taxon>
        <taxon>Arion</taxon>
    </lineage>
</organism>
<feature type="chain" id="PRO_5002110532" evidence="1">
    <location>
        <begin position="18"/>
        <end position="51"/>
    </location>
</feature>
<dbReference type="EMBL" id="HACG01007329">
    <property type="protein sequence ID" value="CEK54194.1"/>
    <property type="molecule type" value="Transcribed_RNA"/>
</dbReference>
<proteinExistence type="predicted"/>
<feature type="signal peptide" evidence="1">
    <location>
        <begin position="1"/>
        <end position="17"/>
    </location>
</feature>
<dbReference type="AlphaFoldDB" id="A0A0B6YDD6"/>
<reference evidence="2" key="1">
    <citation type="submission" date="2014-12" db="EMBL/GenBank/DDBJ databases">
        <title>Insight into the proteome of Arion vulgaris.</title>
        <authorList>
            <person name="Aradska J."/>
            <person name="Bulat T."/>
            <person name="Smidak R."/>
            <person name="Sarate P."/>
            <person name="Gangsoo J."/>
            <person name="Sialana F."/>
            <person name="Bilban M."/>
            <person name="Lubec G."/>
        </authorList>
    </citation>
    <scope>NUCLEOTIDE SEQUENCE</scope>
    <source>
        <tissue evidence="2">Skin</tissue>
    </source>
</reference>
<feature type="non-terminal residue" evidence="2">
    <location>
        <position position="51"/>
    </location>
</feature>
<evidence type="ECO:0000256" key="1">
    <source>
        <dbReference type="SAM" id="SignalP"/>
    </source>
</evidence>
<accession>A0A0B6YDD6</accession>
<keyword evidence="1" id="KW-0732">Signal</keyword>
<protein>
    <submittedName>
        <fullName evidence="2">Uncharacterized protein</fullName>
    </submittedName>
</protein>
<sequence>MLRYAILFLKLSMLSYNLFMKTISPIYNENEQNSQHDIAYVAEDIVERAQV</sequence>
<gene>
    <name evidence="2" type="primary">ORF22177</name>
</gene>